<dbReference type="InterPro" id="IPR038969">
    <property type="entry name" value="FEN"/>
</dbReference>
<evidence type="ECO:0000259" key="6">
    <source>
        <dbReference type="SMART" id="SM00475"/>
    </source>
</evidence>
<dbReference type="OrthoDB" id="9806424at2"/>
<comment type="function">
    <text evidence="4">5'-3' exonuclease acting preferentially on double-stranded DNA.</text>
</comment>
<keyword evidence="3" id="KW-0238">DNA-binding</keyword>
<reference evidence="8" key="1">
    <citation type="submission" date="2016-10" db="EMBL/GenBank/DDBJ databases">
        <authorList>
            <person name="Beylefeld A."/>
            <person name="Abolnik C."/>
        </authorList>
    </citation>
    <scope>NUCLEOTIDE SEQUENCE [LARGE SCALE GENOMIC DNA]</scope>
    <source>
        <strain evidence="8">B359_6</strain>
    </source>
</reference>
<dbReference type="GO" id="GO:0033567">
    <property type="term" value="P:DNA replication, Okazaki fragment processing"/>
    <property type="evidence" value="ECO:0007669"/>
    <property type="project" value="InterPro"/>
</dbReference>
<dbReference type="STRING" id="48003.BLA55_00630"/>
<proteinExistence type="predicted"/>
<dbReference type="SMART" id="SM00279">
    <property type="entry name" value="HhH2"/>
    <property type="match status" value="1"/>
</dbReference>
<dbReference type="EMBL" id="CP017813">
    <property type="protein sequence ID" value="APJ38195.1"/>
    <property type="molecule type" value="Genomic_DNA"/>
</dbReference>
<evidence type="ECO:0000256" key="2">
    <source>
        <dbReference type="ARBA" id="ARBA00022801"/>
    </source>
</evidence>
<keyword evidence="8" id="KW-1185">Reference proteome</keyword>
<dbReference type="SMART" id="SM00475">
    <property type="entry name" value="53EXOc"/>
    <property type="match status" value="1"/>
</dbReference>
<dbReference type="GO" id="GO:0003677">
    <property type="term" value="F:DNA binding"/>
    <property type="evidence" value="ECO:0007669"/>
    <property type="project" value="UniProtKB-KW"/>
</dbReference>
<dbReference type="SUPFAM" id="SSF47807">
    <property type="entry name" value="5' to 3' exonuclease, C-terminal subdomain"/>
    <property type="match status" value="1"/>
</dbReference>
<evidence type="ECO:0000313" key="8">
    <source>
        <dbReference type="Proteomes" id="UP000184322"/>
    </source>
</evidence>
<dbReference type="InterPro" id="IPR036279">
    <property type="entry name" value="5-3_exonuclease_C_sf"/>
</dbReference>
<dbReference type="InterPro" id="IPR020046">
    <property type="entry name" value="5-3_exonucl_a-hlix_arch_N"/>
</dbReference>
<dbReference type="InterPro" id="IPR020045">
    <property type="entry name" value="DNA_polI_H3TH"/>
</dbReference>
<accession>A0A1L4FRF1</accession>
<dbReference type="InterPro" id="IPR008918">
    <property type="entry name" value="HhH2"/>
</dbReference>
<evidence type="ECO:0000256" key="3">
    <source>
        <dbReference type="ARBA" id="ARBA00023125"/>
    </source>
</evidence>
<protein>
    <recommendedName>
        <fullName evidence="5">5'-3' exonuclease</fullName>
    </recommendedName>
</protein>
<evidence type="ECO:0000256" key="5">
    <source>
        <dbReference type="ARBA" id="ARBA00050026"/>
    </source>
</evidence>
<dbReference type="CDD" id="cd09898">
    <property type="entry name" value="H3TH_53EXO"/>
    <property type="match status" value="1"/>
</dbReference>
<evidence type="ECO:0000256" key="4">
    <source>
        <dbReference type="ARBA" id="ARBA00049957"/>
    </source>
</evidence>
<dbReference type="GO" id="GO:0017108">
    <property type="term" value="F:5'-flap endonuclease activity"/>
    <property type="evidence" value="ECO:0007669"/>
    <property type="project" value="InterPro"/>
</dbReference>
<feature type="domain" description="5'-3' exonuclease" evidence="6">
    <location>
        <begin position="2"/>
        <end position="264"/>
    </location>
</feature>
<dbReference type="FunFam" id="1.10.150.20:FF:000003">
    <property type="entry name" value="DNA polymerase I"/>
    <property type="match status" value="1"/>
</dbReference>
<dbReference type="GO" id="GO:0008409">
    <property type="term" value="F:5'-3' exonuclease activity"/>
    <property type="evidence" value="ECO:0007669"/>
    <property type="project" value="InterPro"/>
</dbReference>
<dbReference type="Gene3D" id="1.10.150.20">
    <property type="entry name" value="5' to 3' exonuclease, C-terminal subdomain"/>
    <property type="match status" value="1"/>
</dbReference>
<dbReference type="RefSeq" id="WP_073372200.1">
    <property type="nucleotide sequence ID" value="NZ_CP017813.1"/>
</dbReference>
<dbReference type="CDD" id="cd09859">
    <property type="entry name" value="PIN_53EXO"/>
    <property type="match status" value="1"/>
</dbReference>
<sequence length="287" mass="33184">MKRFLLVDGNYLMFQSFYATYRPDSSYIMSNQEGVTTNGTFQFFNMLTNLIQEVRPDYLFIAFDAPGKTFRHEKLDSYKDNRVSAPVIIFDQFKWTKHILNDLNIAHAEIVGAEADDLIATLSTLEDTQKIIYSADKDLLQLVNEDICIIKRNAREGIFEYINLANFESHYEIRPEQIIDYKGLFGDTSDNLPGVKGIGDKTAKKLLLQYGNWDTIYQNLDNLTPSVRKKLIEGKESGELCRELATLKKDVAQLNHNLVSYELNISDNYETLEYLELNRIINKFEKI</sequence>
<dbReference type="Pfam" id="PF02739">
    <property type="entry name" value="5_3_exonuc_N"/>
    <property type="match status" value="1"/>
</dbReference>
<dbReference type="Pfam" id="PF01367">
    <property type="entry name" value="5_3_exonuc"/>
    <property type="match status" value="1"/>
</dbReference>
<dbReference type="InterPro" id="IPR002421">
    <property type="entry name" value="5-3_exonuclease"/>
</dbReference>
<organism evidence="7 8">
    <name type="scientific">Mycoplasmopsis pullorum</name>
    <dbReference type="NCBI Taxonomy" id="48003"/>
    <lineage>
        <taxon>Bacteria</taxon>
        <taxon>Bacillati</taxon>
        <taxon>Mycoplasmatota</taxon>
        <taxon>Mycoplasmoidales</taxon>
        <taxon>Metamycoplasmataceae</taxon>
        <taxon>Mycoplasmopsis</taxon>
    </lineage>
</organism>
<dbReference type="PANTHER" id="PTHR42646:SF2">
    <property type="entry name" value="5'-3' EXONUCLEASE FAMILY PROTEIN"/>
    <property type="match status" value="1"/>
</dbReference>
<evidence type="ECO:0000313" key="7">
    <source>
        <dbReference type="EMBL" id="APJ38195.1"/>
    </source>
</evidence>
<keyword evidence="2" id="KW-0378">Hydrolase</keyword>
<dbReference type="KEGG" id="mpul:BLA55_00630"/>
<dbReference type="PANTHER" id="PTHR42646">
    <property type="entry name" value="FLAP ENDONUCLEASE XNI"/>
    <property type="match status" value="1"/>
</dbReference>
<dbReference type="Gene3D" id="3.40.50.1010">
    <property type="entry name" value="5'-nuclease"/>
    <property type="match status" value="1"/>
</dbReference>
<name>A0A1L4FRF1_9BACT</name>
<dbReference type="SUPFAM" id="SSF88723">
    <property type="entry name" value="PIN domain-like"/>
    <property type="match status" value="1"/>
</dbReference>
<dbReference type="InterPro" id="IPR029060">
    <property type="entry name" value="PIN-like_dom_sf"/>
</dbReference>
<evidence type="ECO:0000256" key="1">
    <source>
        <dbReference type="ARBA" id="ARBA00022722"/>
    </source>
</evidence>
<dbReference type="AlphaFoldDB" id="A0A1L4FRF1"/>
<gene>
    <name evidence="7" type="ORF">BLA55_00630</name>
</gene>
<keyword evidence="1" id="KW-0540">Nuclease</keyword>
<dbReference type="Proteomes" id="UP000184322">
    <property type="component" value="Chromosome"/>
</dbReference>